<feature type="region of interest" description="Disordered" evidence="1">
    <location>
        <begin position="1"/>
        <end position="39"/>
    </location>
</feature>
<dbReference type="AlphaFoldDB" id="A0AA35ZVL2"/>
<gene>
    <name evidence="2" type="ORF">LSALG_LOCUS38380</name>
</gene>
<keyword evidence="3" id="KW-1185">Reference proteome</keyword>
<evidence type="ECO:0000313" key="2">
    <source>
        <dbReference type="EMBL" id="CAI9299685.1"/>
    </source>
</evidence>
<dbReference type="Proteomes" id="UP001177003">
    <property type="component" value="Chromosome 8"/>
</dbReference>
<organism evidence="2 3">
    <name type="scientific">Lactuca saligna</name>
    <name type="common">Willowleaf lettuce</name>
    <dbReference type="NCBI Taxonomy" id="75948"/>
    <lineage>
        <taxon>Eukaryota</taxon>
        <taxon>Viridiplantae</taxon>
        <taxon>Streptophyta</taxon>
        <taxon>Embryophyta</taxon>
        <taxon>Tracheophyta</taxon>
        <taxon>Spermatophyta</taxon>
        <taxon>Magnoliopsida</taxon>
        <taxon>eudicotyledons</taxon>
        <taxon>Gunneridae</taxon>
        <taxon>Pentapetalae</taxon>
        <taxon>asterids</taxon>
        <taxon>campanulids</taxon>
        <taxon>Asterales</taxon>
        <taxon>Asteraceae</taxon>
        <taxon>Cichorioideae</taxon>
        <taxon>Cichorieae</taxon>
        <taxon>Lactucinae</taxon>
        <taxon>Lactuca</taxon>
    </lineage>
</organism>
<evidence type="ECO:0008006" key="4">
    <source>
        <dbReference type="Google" id="ProtNLM"/>
    </source>
</evidence>
<accession>A0AA35ZVL2</accession>
<name>A0AA35ZVL2_LACSI</name>
<evidence type="ECO:0000313" key="3">
    <source>
        <dbReference type="Proteomes" id="UP001177003"/>
    </source>
</evidence>
<reference evidence="2" key="1">
    <citation type="submission" date="2023-04" db="EMBL/GenBank/DDBJ databases">
        <authorList>
            <person name="Vijverberg K."/>
            <person name="Xiong W."/>
            <person name="Schranz E."/>
        </authorList>
    </citation>
    <scope>NUCLEOTIDE SEQUENCE</scope>
</reference>
<feature type="compositionally biased region" description="Acidic residues" evidence="1">
    <location>
        <begin position="102"/>
        <end position="114"/>
    </location>
</feature>
<sequence length="352" mass="39787">MWKTNFLDEANQRDGGIVQSGAGDSTIRSDEPSCQADDGANTAIVDDYEPFIEDYSLYLDYDAELNVETSFEKQPEVDYLEGMVSDDSGEAFYSESGHGSEDSGDDPDDSEYNVDESNIQFDVDVDMSEFHNAIDVDEHGILNNHSKDEGIDMVDDELEVIATDDYQFAGFHEDDRKRLLKELSKSSTCSHGEVHVKPFQIGQVFKTKIDVKNYMNSHAVVTRRSLYLAKNDKIRIKVKCKGVVLTMATLSSNRFFDLIKPGITTKALPHIGGSDHRMKPHLLQFQNYLPGLRSIHEVIFVASFPHLQVTIFESEAIGCREGCNGRATVERRRDDRLMKLKDLPKNRTCNFF</sequence>
<dbReference type="EMBL" id="OX465084">
    <property type="protein sequence ID" value="CAI9299685.1"/>
    <property type="molecule type" value="Genomic_DNA"/>
</dbReference>
<proteinExistence type="predicted"/>
<evidence type="ECO:0000256" key="1">
    <source>
        <dbReference type="SAM" id="MobiDB-lite"/>
    </source>
</evidence>
<protein>
    <recommendedName>
        <fullName evidence="4">Transposase MuDR plant domain-containing protein</fullName>
    </recommendedName>
</protein>
<feature type="region of interest" description="Disordered" evidence="1">
    <location>
        <begin position="88"/>
        <end position="114"/>
    </location>
</feature>